<proteinExistence type="predicted"/>
<accession>A0ABP1CRV0</accession>
<name>A0ABP1CRV0_9APHY</name>
<gene>
    <name evidence="1" type="ORF">GFSPODELE1_LOCUS2146</name>
</gene>
<protein>
    <submittedName>
        <fullName evidence="1">Uncharacterized protein</fullName>
    </submittedName>
</protein>
<dbReference type="EMBL" id="OZ037953">
    <property type="protein sequence ID" value="CAL1698418.1"/>
    <property type="molecule type" value="Genomic_DNA"/>
</dbReference>
<evidence type="ECO:0000313" key="1">
    <source>
        <dbReference type="EMBL" id="CAL1698418.1"/>
    </source>
</evidence>
<organism evidence="1 2">
    <name type="scientific">Somion occarium</name>
    <dbReference type="NCBI Taxonomy" id="3059160"/>
    <lineage>
        <taxon>Eukaryota</taxon>
        <taxon>Fungi</taxon>
        <taxon>Dikarya</taxon>
        <taxon>Basidiomycota</taxon>
        <taxon>Agaricomycotina</taxon>
        <taxon>Agaricomycetes</taxon>
        <taxon>Polyporales</taxon>
        <taxon>Cerrenaceae</taxon>
        <taxon>Somion</taxon>
    </lineage>
</organism>
<dbReference type="Proteomes" id="UP001497453">
    <property type="component" value="Chromosome 10"/>
</dbReference>
<reference evidence="2" key="1">
    <citation type="submission" date="2024-04" db="EMBL/GenBank/DDBJ databases">
        <authorList>
            <person name="Shaw F."/>
            <person name="Minotto A."/>
        </authorList>
    </citation>
    <scope>NUCLEOTIDE SEQUENCE [LARGE SCALE GENOMIC DNA]</scope>
</reference>
<evidence type="ECO:0000313" key="2">
    <source>
        <dbReference type="Proteomes" id="UP001497453"/>
    </source>
</evidence>
<keyword evidence="2" id="KW-1185">Reference proteome</keyword>
<sequence length="245" mass="27969">MQSIPQERSRCLLDIYKSSSTQPNFVCILLPHTHIQYSLYLSRFRLAMNRRSGVYHRNDILYLKVAKPPLAKGAQVFVSGVYSGGIQRHAPNTSTKLARYSVQYRRMELKVAEGIAFKVNPEDIDIPGVDYKKRYYTSRSTGTLKTAREFRYQKEGEDESSRINLPPGTPIVIGRRDSEPTLTGQRHPTRPSEAIYEVKAQVQYYVPVMITLAGLVLHEELSVTPVVSRTKCDSVYYVSPYPVYK</sequence>